<keyword evidence="2" id="KW-1133">Transmembrane helix</keyword>
<organism evidence="3 4">
    <name type="scientific">Coccomyxa subellipsoidea (strain C-169)</name>
    <name type="common">Green microalga</name>
    <dbReference type="NCBI Taxonomy" id="574566"/>
    <lineage>
        <taxon>Eukaryota</taxon>
        <taxon>Viridiplantae</taxon>
        <taxon>Chlorophyta</taxon>
        <taxon>core chlorophytes</taxon>
        <taxon>Trebouxiophyceae</taxon>
        <taxon>Trebouxiophyceae incertae sedis</taxon>
        <taxon>Coccomyxaceae</taxon>
        <taxon>Coccomyxa</taxon>
        <taxon>Coccomyxa subellipsoidea</taxon>
    </lineage>
</organism>
<dbReference type="InterPro" id="IPR011990">
    <property type="entry name" value="TPR-like_helical_dom_sf"/>
</dbReference>
<comment type="caution">
    <text evidence="3">The sequence shown here is derived from an EMBL/GenBank/DDBJ whole genome shotgun (WGS) entry which is preliminary data.</text>
</comment>
<dbReference type="Proteomes" id="UP000007264">
    <property type="component" value="Unassembled WGS sequence"/>
</dbReference>
<feature type="region of interest" description="Disordered" evidence="1">
    <location>
        <begin position="221"/>
        <end position="396"/>
    </location>
</feature>
<dbReference type="KEGG" id="csl:COCSUDRAFT_47031"/>
<feature type="compositionally biased region" description="Low complexity" evidence="1">
    <location>
        <begin position="441"/>
        <end position="463"/>
    </location>
</feature>
<evidence type="ECO:0000313" key="4">
    <source>
        <dbReference type="Proteomes" id="UP000007264"/>
    </source>
</evidence>
<evidence type="ECO:0000256" key="2">
    <source>
        <dbReference type="SAM" id="Phobius"/>
    </source>
</evidence>
<dbReference type="GeneID" id="17041845"/>
<feature type="compositionally biased region" description="Low complexity" evidence="1">
    <location>
        <begin position="290"/>
        <end position="313"/>
    </location>
</feature>
<dbReference type="RefSeq" id="XP_005648391.1">
    <property type="nucleotide sequence ID" value="XM_005648334.1"/>
</dbReference>
<dbReference type="STRING" id="574566.I0YZM8"/>
<sequence length="1048" mass="109447">MSSGGKLKTAGQWQNAGVTRKLKDEYSSEITAIKAKHVTKLPKVREQGDARGSSPEAGYLRRKGMPSHVPPSWPGFHGTFHSAALEGRKSTSPGIKQSPPRQDPALLRRRSSSESRVSGSSGVKSPKHSEPRFDGSYSYVFPDRSSPNGVPTPRGSAQKTFDSPGEIKGRGEITGALGRAGPWSIAAGRAALPDTGESFTFPEVLPREVLRFAEAPLKPLPEWEEGECGPPGCGGGPLEQSRLHNRQQESFATGSPPLPRAAAEASPASLHNRGFPQIPSPARSPVQSLSPAQSIGSAAGSAQSAAWGRSPAASGGGRERSRERSLSPEPGNFVRNPGHPLNAARSPWSAGLEAYATQLSDSCPRQPPGSCRPAPRSAPRPRTPAVGSASEPRPACRSLREQFEASYAPAANSNLPASDSQCPPHPVQLEAENPAQVPELASAGGTDAAGAATPVRPAATAQPASPGAAAAAARALLGSAGKALRQSLSDGLRGCGGLSAVAGLGSLAGQGSGAAAAAPHSQEGTPAKLAQRATEGASAVVAMAAAAGLALQQCVRGRLVAWRGMRTRKLAAAEDSTDSSFPSAAQIADAVTEKVVRKQVAFLFFAFILLSATALLPGALMLARLSAAAAAAAARDAAAAPVPDSNDYTCLGEGGSGSGQSVGKGGQQSEADEAAVEAACERMILEGVRLLQEGKLDQAEYLLLEGVKYVEASLPDSAGLASLLDQQALVQFLAGKLPEAAAAAARMLELAQQLFADEEAAVAMCSLRLGTALAGQGRWEEAQPLLQEAAEALTAAFGDEYEALGEARFYLALAEVAGSTEASLPAVDGDLIEGLMRMRTNVGVGPLLAGAGLREHHRILEDALQLEDWTRAEALFLQEIRLHEALDPKSEALALLLYQFSTLQFILGRLDDARELCLRSSALAEKVHKPGSDQAMLRSHRLGTIAAAAQDVTAAEQLLHQSQQHFSRRLGQDNPITGEARFYLALTRLHVMESKLTGMDPFDRILVPTKRGDLLAELAGGINAMARGFGDEHMLVRKAKELEQLRVA</sequence>
<dbReference type="eggNOG" id="ENOG502SSUS">
    <property type="taxonomic scope" value="Eukaryota"/>
</dbReference>
<evidence type="ECO:0000313" key="3">
    <source>
        <dbReference type="EMBL" id="EIE23847.1"/>
    </source>
</evidence>
<dbReference type="OrthoDB" id="514334at2759"/>
<keyword evidence="2" id="KW-0812">Transmembrane</keyword>
<gene>
    <name evidence="3" type="ORF">COCSUDRAFT_47031</name>
</gene>
<feature type="compositionally biased region" description="Basic and acidic residues" evidence="1">
    <location>
        <begin position="317"/>
        <end position="326"/>
    </location>
</feature>
<evidence type="ECO:0000256" key="1">
    <source>
        <dbReference type="SAM" id="MobiDB-lite"/>
    </source>
</evidence>
<feature type="transmembrane region" description="Helical" evidence="2">
    <location>
        <begin position="600"/>
        <end position="623"/>
    </location>
</feature>
<evidence type="ECO:0008006" key="5">
    <source>
        <dbReference type="Google" id="ProtNLM"/>
    </source>
</evidence>
<feature type="region of interest" description="Disordered" evidence="1">
    <location>
        <begin position="440"/>
        <end position="463"/>
    </location>
</feature>
<feature type="compositionally biased region" description="Polar residues" evidence="1">
    <location>
        <begin position="145"/>
        <end position="161"/>
    </location>
</feature>
<keyword evidence="2" id="KW-0472">Membrane</keyword>
<feature type="region of interest" description="Disordered" evidence="1">
    <location>
        <begin position="1"/>
        <end position="175"/>
    </location>
</feature>
<keyword evidence="4" id="KW-1185">Reference proteome</keyword>
<feature type="compositionally biased region" description="Low complexity" evidence="1">
    <location>
        <begin position="114"/>
        <end position="124"/>
    </location>
</feature>
<dbReference type="EMBL" id="AGSI01000006">
    <property type="protein sequence ID" value="EIE23847.1"/>
    <property type="molecule type" value="Genomic_DNA"/>
</dbReference>
<protein>
    <recommendedName>
        <fullName evidence="5">MalT-like TPR region domain-containing protein</fullName>
    </recommendedName>
</protein>
<dbReference type="AlphaFoldDB" id="I0YZM8"/>
<dbReference type="Gene3D" id="1.25.40.10">
    <property type="entry name" value="Tetratricopeptide repeat domain"/>
    <property type="match status" value="2"/>
</dbReference>
<name>I0YZM8_COCSC</name>
<reference evidence="3 4" key="1">
    <citation type="journal article" date="2012" name="Genome Biol.">
        <title>The genome of the polar eukaryotic microalga coccomyxa subellipsoidea reveals traits of cold adaptation.</title>
        <authorList>
            <person name="Blanc G."/>
            <person name="Agarkova I."/>
            <person name="Grimwood J."/>
            <person name="Kuo A."/>
            <person name="Brueggeman A."/>
            <person name="Dunigan D."/>
            <person name="Gurnon J."/>
            <person name="Ladunga I."/>
            <person name="Lindquist E."/>
            <person name="Lucas S."/>
            <person name="Pangilinan J."/>
            <person name="Proschold T."/>
            <person name="Salamov A."/>
            <person name="Schmutz J."/>
            <person name="Weeks D."/>
            <person name="Yamada T."/>
            <person name="Claverie J.M."/>
            <person name="Grigoriev I."/>
            <person name="Van Etten J."/>
            <person name="Lomsadze A."/>
            <person name="Borodovsky M."/>
        </authorList>
    </citation>
    <scope>NUCLEOTIDE SEQUENCE [LARGE SCALE GENOMIC DNA]</scope>
    <source>
        <strain evidence="3 4">C-169</strain>
    </source>
</reference>
<dbReference type="SUPFAM" id="SSF48452">
    <property type="entry name" value="TPR-like"/>
    <property type="match status" value="2"/>
</dbReference>
<proteinExistence type="predicted"/>
<accession>I0YZM8</accession>